<dbReference type="PANTHER" id="PTHR48040:SF18">
    <property type="entry name" value="PLEIOTROPIC DRUG RESISTANCE PROTEIN 3-LIKE ISOFORM X1"/>
    <property type="match status" value="1"/>
</dbReference>
<dbReference type="Proteomes" id="UP000626092">
    <property type="component" value="Unassembled WGS sequence"/>
</dbReference>
<dbReference type="Gene3D" id="3.40.50.300">
    <property type="entry name" value="P-loop containing nucleotide triphosphate hydrolases"/>
    <property type="match status" value="1"/>
</dbReference>
<name>A0A834H3H4_RHOSS</name>
<reference evidence="1" key="1">
    <citation type="submission" date="2019-11" db="EMBL/GenBank/DDBJ databases">
        <authorList>
            <person name="Liu Y."/>
            <person name="Hou J."/>
            <person name="Li T.-Q."/>
            <person name="Guan C.-H."/>
            <person name="Wu X."/>
            <person name="Wu H.-Z."/>
            <person name="Ling F."/>
            <person name="Zhang R."/>
            <person name="Shi X.-G."/>
            <person name="Ren J.-P."/>
            <person name="Chen E.-F."/>
            <person name="Sun J.-M."/>
        </authorList>
    </citation>
    <scope>NUCLEOTIDE SEQUENCE</scope>
    <source>
        <strain evidence="1">Adult_tree_wgs_1</strain>
        <tissue evidence="1">Leaves</tissue>
    </source>
</reference>
<gene>
    <name evidence="1" type="ORF">RHSIM_Rhsim03G0131300</name>
</gene>
<dbReference type="AlphaFoldDB" id="A0A834H3H4"/>
<dbReference type="SUPFAM" id="SSF52540">
    <property type="entry name" value="P-loop containing nucleoside triphosphate hydrolases"/>
    <property type="match status" value="1"/>
</dbReference>
<evidence type="ECO:0008006" key="3">
    <source>
        <dbReference type="Google" id="ProtNLM"/>
    </source>
</evidence>
<organism evidence="1 2">
    <name type="scientific">Rhododendron simsii</name>
    <name type="common">Sims's rhododendron</name>
    <dbReference type="NCBI Taxonomy" id="118357"/>
    <lineage>
        <taxon>Eukaryota</taxon>
        <taxon>Viridiplantae</taxon>
        <taxon>Streptophyta</taxon>
        <taxon>Embryophyta</taxon>
        <taxon>Tracheophyta</taxon>
        <taxon>Spermatophyta</taxon>
        <taxon>Magnoliopsida</taxon>
        <taxon>eudicotyledons</taxon>
        <taxon>Gunneridae</taxon>
        <taxon>Pentapetalae</taxon>
        <taxon>asterids</taxon>
        <taxon>Ericales</taxon>
        <taxon>Ericaceae</taxon>
        <taxon>Ericoideae</taxon>
        <taxon>Rhodoreae</taxon>
        <taxon>Rhododendron</taxon>
    </lineage>
</organism>
<dbReference type="OrthoDB" id="66620at2759"/>
<dbReference type="InterPro" id="IPR027417">
    <property type="entry name" value="P-loop_NTPase"/>
</dbReference>
<protein>
    <recommendedName>
        <fullName evidence="3">ABC transporter family G domain-containing protein</fullName>
    </recommendedName>
</protein>
<evidence type="ECO:0000313" key="1">
    <source>
        <dbReference type="EMBL" id="KAF7147562.1"/>
    </source>
</evidence>
<dbReference type="EMBL" id="WJXA01000003">
    <property type="protein sequence ID" value="KAF7147562.1"/>
    <property type="molecule type" value="Genomic_DNA"/>
</dbReference>
<keyword evidence="2" id="KW-1185">Reference proteome</keyword>
<evidence type="ECO:0000313" key="2">
    <source>
        <dbReference type="Proteomes" id="UP000626092"/>
    </source>
</evidence>
<accession>A0A834H3H4</accession>
<comment type="caution">
    <text evidence="1">The sequence shown here is derived from an EMBL/GenBank/DDBJ whole genome shotgun (WGS) entry which is preliminary data.</text>
</comment>
<sequence length="474" mass="51597">MQKFVAQVIEVIELDGIKDSLVGILGQSGLSTEQRKRLTNAAELVFNPSITFMDEATSGLHAKASVIVMGTVTNIVAPGRTTVCTLHQPSIDIFKAFDELRYGSNKANLRLYLGVLILRSSLGLSRSSEPEDFRTASGIVVRQRKLGVDGLLDEEAGEAHGVERVVEEEVGAVGEIGVRGREGVVVKEVREVRGSHGVVKEVFADDQIAGVILMADGTILLADGLGVKALDSNEIRRKQSLAATHLDCCYGFARPVHAIILCMLLLLEPTAAVICSHSYSFAAVMLLSNCNGNKQLLNASSSENCKRLLLQLKGSSCCQFYVATDVIVEQVMGHKKGPELRWSSFYYSYVQASKFKIVQLAQSASSISDSMRSSGNHLADGIARIILLWNDDVSDVQVVTANLQKSDNKPWFLFGDFNIFKKENQKNGGNGIGRCQDGNVQIAGYAIVWRSCTAELFQVLEEVMLHCIMAHDIG</sequence>
<proteinExistence type="predicted"/>
<dbReference type="PANTHER" id="PTHR48040">
    <property type="entry name" value="PLEIOTROPIC DRUG RESISTANCE PROTEIN 1-LIKE ISOFORM X1"/>
    <property type="match status" value="1"/>
</dbReference>